<reference evidence="3 4" key="1">
    <citation type="submission" date="2019-02" db="EMBL/GenBank/DDBJ databases">
        <authorList>
            <person name="Feng G."/>
        </authorList>
    </citation>
    <scope>NUCLEOTIDE SEQUENCE [LARGE SCALE GENOMIC DNA]</scope>
    <source>
        <strain evidence="3 4">DSM 26779</strain>
    </source>
</reference>
<accession>A0A4Q4JAX6</accession>
<keyword evidence="1" id="KW-1133">Transmembrane helix</keyword>
<keyword evidence="1" id="KW-0812">Transmembrane</keyword>
<evidence type="ECO:0000313" key="4">
    <source>
        <dbReference type="Proteomes" id="UP000292734"/>
    </source>
</evidence>
<sequence>MPRIRKGLLQSTGGAVAPTVALSLFGLIAVGGIAFDYARMASLDSELQNAADQAALAAATQLDGKTGACSRAANAASALIRNDARFANDGNASGLAITVANEATCDRTGFIKFYKNKDRSDTGTLADADVNFVEVTVNSRTARFALTPVVAMFSSGPLSATAYAGLGEAICKVPPVMICNPDEPIGNTDVDYDFVVANRIGKGLKLVAVGNGNSAWAPGNFGYLDTGSSTSNPNVELREALGWISVPGDCSSLEGVKTRTGAGTTVTQAINTRFDIYERANNNAESGTGNNGNGNNASCPSGGLCPPSINTVKDVVRKNAPGSANKCGFANNEWELPSPEYSPSSPTADLALANMPQAMGYPRDKCHAVSTAGSCSAGKVGDGNWDRNAYFYVNYNWGSADWPVYTSTATNPLPSNPTRYQVYNWEIQHRGETIGGKVILSTRTTSSSPSSEDYDAPICSPLQGYGSGLVPGGSTVDRRRISAAVINCNAYNVHGGGGTVYPVKKWIELFLVEPSLNRARTDANDVYAEVIGETTLGGGGATASQVTQRAVPYLIE</sequence>
<dbReference type="InterPro" id="IPR028087">
    <property type="entry name" value="Tad_N"/>
</dbReference>
<dbReference type="EMBL" id="SEOM01000001">
    <property type="protein sequence ID" value="RYM03539.1"/>
    <property type="molecule type" value="Genomic_DNA"/>
</dbReference>
<feature type="transmembrane region" description="Helical" evidence="1">
    <location>
        <begin position="12"/>
        <end position="35"/>
    </location>
</feature>
<dbReference type="Pfam" id="PF13400">
    <property type="entry name" value="Tad"/>
    <property type="match status" value="1"/>
</dbReference>
<dbReference type="Proteomes" id="UP000292734">
    <property type="component" value="Unassembled WGS sequence"/>
</dbReference>
<proteinExistence type="predicted"/>
<dbReference type="AlphaFoldDB" id="A0A4Q4JAX6"/>
<evidence type="ECO:0000256" key="1">
    <source>
        <dbReference type="SAM" id="Phobius"/>
    </source>
</evidence>
<dbReference type="RefSeq" id="WP_007685447.1">
    <property type="nucleotide sequence ID" value="NZ_JACBZE010000001.1"/>
</dbReference>
<organism evidence="3 4">
    <name type="scientific">Sphingobium indicum</name>
    <dbReference type="NCBI Taxonomy" id="332055"/>
    <lineage>
        <taxon>Bacteria</taxon>
        <taxon>Pseudomonadati</taxon>
        <taxon>Pseudomonadota</taxon>
        <taxon>Alphaproteobacteria</taxon>
        <taxon>Sphingomonadales</taxon>
        <taxon>Sphingomonadaceae</taxon>
        <taxon>Sphingobium</taxon>
    </lineage>
</organism>
<gene>
    <name evidence="3" type="ORF">EWH08_03315</name>
</gene>
<keyword evidence="1" id="KW-0472">Membrane</keyword>
<evidence type="ECO:0000259" key="2">
    <source>
        <dbReference type="Pfam" id="PF13400"/>
    </source>
</evidence>
<comment type="caution">
    <text evidence="3">The sequence shown here is derived from an EMBL/GenBank/DDBJ whole genome shotgun (WGS) entry which is preliminary data.</text>
</comment>
<evidence type="ECO:0000313" key="3">
    <source>
        <dbReference type="EMBL" id="RYM03539.1"/>
    </source>
</evidence>
<protein>
    <recommendedName>
        <fullName evidence="2">Putative Flp pilus-assembly TadG-like N-terminal domain-containing protein</fullName>
    </recommendedName>
</protein>
<name>A0A4Q4JAX6_9SPHN</name>
<feature type="domain" description="Putative Flp pilus-assembly TadG-like N-terminal" evidence="2">
    <location>
        <begin position="14"/>
        <end position="60"/>
    </location>
</feature>